<dbReference type="AlphaFoldDB" id="A0A8B8US13"/>
<protein>
    <recommendedName>
        <fullName evidence="8">Dihydrolipoamide dehydrogenase-binding protein of pyruvate dehydrogenase complex</fullName>
    </recommendedName>
</protein>
<evidence type="ECO:0000256" key="4">
    <source>
        <dbReference type="ARBA" id="ARBA00022946"/>
    </source>
</evidence>
<dbReference type="Gene3D" id="4.10.320.10">
    <property type="entry name" value="E3-binding domain"/>
    <property type="match status" value="1"/>
</dbReference>
<evidence type="ECO:0000256" key="9">
    <source>
        <dbReference type="SAM" id="MobiDB-lite"/>
    </source>
</evidence>
<proteinExistence type="inferred from homology"/>
<evidence type="ECO:0000313" key="12">
    <source>
        <dbReference type="RefSeq" id="XP_033766528.1"/>
    </source>
</evidence>
<dbReference type="FunFam" id="2.40.50.100:FF:000010">
    <property type="entry name" value="Acetyltransferase component of pyruvate dehydrogenase complex"/>
    <property type="match status" value="1"/>
</dbReference>
<evidence type="ECO:0000259" key="11">
    <source>
        <dbReference type="PROSITE" id="PS51826"/>
    </source>
</evidence>
<dbReference type="GO" id="GO:0005759">
    <property type="term" value="C:mitochondrial matrix"/>
    <property type="evidence" value="ECO:0007669"/>
    <property type="project" value="UniProtKB-SubCell"/>
</dbReference>
<dbReference type="InterPro" id="IPR011053">
    <property type="entry name" value="Single_hybrid_motif"/>
</dbReference>
<feature type="domain" description="Peripheral subunit-binding (PSBD)" evidence="11">
    <location>
        <begin position="176"/>
        <end position="217"/>
    </location>
</feature>
<feature type="domain" description="Lipoyl-binding" evidence="10">
    <location>
        <begin position="32"/>
        <end position="108"/>
    </location>
</feature>
<evidence type="ECO:0000259" key="10">
    <source>
        <dbReference type="PROSITE" id="PS50968"/>
    </source>
</evidence>
<dbReference type="InterPro" id="IPR003016">
    <property type="entry name" value="2-oxoA_DH_lipoyl-BS"/>
</dbReference>
<dbReference type="PROSITE" id="PS00189">
    <property type="entry name" value="LIPOYL"/>
    <property type="match status" value="1"/>
</dbReference>
<dbReference type="CDD" id="cd06849">
    <property type="entry name" value="lipoyl_domain"/>
    <property type="match status" value="1"/>
</dbReference>
<reference evidence="12" key="3">
    <citation type="submission" date="2025-07" db="EMBL/GenBank/DDBJ databases">
        <authorList>
            <consortium name="NCBI Genome Project"/>
        </authorList>
    </citation>
    <scope>NUCLEOTIDE SEQUENCE</scope>
    <source>
        <strain evidence="12">CBS432</strain>
    </source>
</reference>
<dbReference type="PROSITE" id="PS50968">
    <property type="entry name" value="BIOTINYL_LIPOYL"/>
    <property type="match status" value="1"/>
</dbReference>
<dbReference type="InterPro" id="IPR045257">
    <property type="entry name" value="E2/Pdx1"/>
</dbReference>
<dbReference type="SUPFAM" id="SSF47005">
    <property type="entry name" value="Peripheral subunit-binding domain of 2-oxo acid dehydrogenase complex"/>
    <property type="match status" value="1"/>
</dbReference>
<comment type="similarity">
    <text evidence="2">Belongs to the 2-oxoacid dehydrogenase family.</text>
</comment>
<evidence type="ECO:0000256" key="5">
    <source>
        <dbReference type="ARBA" id="ARBA00023128"/>
    </source>
</evidence>
<dbReference type="PROSITE" id="PS51826">
    <property type="entry name" value="PSBD"/>
    <property type="match status" value="1"/>
</dbReference>
<name>A0A8B8US13_SACPA</name>
<evidence type="ECO:0000256" key="7">
    <source>
        <dbReference type="ARBA" id="ARBA00065810"/>
    </source>
</evidence>
<dbReference type="GO" id="GO:0045254">
    <property type="term" value="C:pyruvate dehydrogenase complex"/>
    <property type="evidence" value="ECO:0007669"/>
    <property type="project" value="InterPro"/>
</dbReference>
<feature type="compositionally biased region" description="Polar residues" evidence="9">
    <location>
        <begin position="145"/>
        <end position="162"/>
    </location>
</feature>
<keyword evidence="5" id="KW-0496">Mitochondrion</keyword>
<dbReference type="PANTHER" id="PTHR23151">
    <property type="entry name" value="DIHYDROLIPOAMIDE ACETYL/SUCCINYL-TRANSFERASE-RELATED"/>
    <property type="match status" value="1"/>
</dbReference>
<dbReference type="FunFam" id="4.10.320.10:FF:000017">
    <property type="entry name" value="Pyruvate dehydrogenase complex protein X component, mitochondrial"/>
    <property type="match status" value="1"/>
</dbReference>
<comment type="function">
    <text evidence="6">Required for anchoring dihydrolipoamide dehydrogenase (E3) to the dihydrolipoamide transacetylase (E2) core of the pyruvate dehydrogenase complexes of eukaryotes. This specific binding is essential for a functional PDH complex.</text>
</comment>
<reference evidence="12" key="1">
    <citation type="journal article" date="2017" name="Nat. Genet.">
        <title>Contrasting evolutionary genome dynamics between domesticated and wild yeasts.</title>
        <authorList>
            <person name="Yue J.X."/>
            <person name="Li J."/>
            <person name="Aigrain L."/>
            <person name="Hallin J."/>
            <person name="Persson K."/>
            <person name="Oliver K."/>
            <person name="Bergstrom A."/>
            <person name="Coupland P."/>
            <person name="Warringer J."/>
            <person name="Lagomarsino M.C."/>
            <person name="Fischer G."/>
            <person name="Durbin R."/>
            <person name="Liti G."/>
        </authorList>
    </citation>
    <scope>NUCLEOTIDE SEQUENCE</scope>
    <source>
        <strain evidence="12">CBS432</strain>
    </source>
</reference>
<comment type="subcellular location">
    <subcellularLocation>
        <location evidence="1">Mitochondrion matrix</location>
    </subcellularLocation>
</comment>
<reference evidence="12" key="2">
    <citation type="submission" date="2020-01" db="EMBL/GenBank/DDBJ databases">
        <title>Population-level Yeast Reference Genomes.</title>
        <authorList>
            <person name="Yue J.-X."/>
        </authorList>
    </citation>
    <scope>NUCLEOTIDE SEQUENCE</scope>
    <source>
        <strain evidence="12">CBS432</strain>
    </source>
</reference>
<dbReference type="Gene3D" id="2.40.50.100">
    <property type="match status" value="1"/>
</dbReference>
<gene>
    <name evidence="12" type="primary">PDX1</name>
    <name evidence="12" type="ORF">SPAR_G04060</name>
</gene>
<dbReference type="GO" id="GO:0006086">
    <property type="term" value="P:pyruvate decarboxylation to acetyl-CoA"/>
    <property type="evidence" value="ECO:0007669"/>
    <property type="project" value="InterPro"/>
</dbReference>
<dbReference type="RefSeq" id="XP_033766528.1">
    <property type="nucleotide sequence ID" value="XM_033910637.1"/>
</dbReference>
<dbReference type="GO" id="GO:0004742">
    <property type="term" value="F:dihydrolipoyllysine-residue acetyltransferase activity"/>
    <property type="evidence" value="ECO:0007669"/>
    <property type="project" value="TreeGrafter"/>
</dbReference>
<dbReference type="OrthoDB" id="202158at2759"/>
<accession>A0A8B8US13</accession>
<dbReference type="VEuPathDB" id="FungiDB:SPAR_G04060"/>
<keyword evidence="4" id="KW-0809">Transit peptide</keyword>
<keyword evidence="3" id="KW-0450">Lipoyl</keyword>
<sequence>MLSAISRVSTLKTCARYLAKCNYHASARLLAAKTFSMPAMSPTMEKGGIVSWKYKVGEPFNAGDVILEVETDKSQIDVEALDDGKLAKILKEEGSKDVNVGEPIAYIADVDDDLATIKLPQETNTENPKPTGNKELSPESKKSFSENGEATQQQYKKSTVTSMKKVDGSQANLEQTLLPSVSLLLAENGISKQKALKEITPSGSNGRLLKGDVLAYLGKIPQDSVNKITEFIRKNEHLDLSNIEPIQLKPKINEQTQIKATDKPKITPVQFEEQLVFHAPASIPFEKLRESLNSFMKEAYQFSHETPLTDTNSKYFDPIFEDLVTLNPREPRFEFSYELMQIPRANNMQDTYGQEDIFDLLTGSDASTSPVKSAEKDLPEKNEYILTLNVSVNNKKFNDAEAKAERFVDYVRELESF</sequence>
<dbReference type="PANTHER" id="PTHR23151:SF82">
    <property type="entry name" value="PYRUVATE DEHYDROGENASE COMPLEX PROTEIN X COMPONENT, MITOCHONDRIAL"/>
    <property type="match status" value="1"/>
</dbReference>
<organism evidence="12">
    <name type="scientific">Saccharomyces paradoxus</name>
    <name type="common">Yeast</name>
    <name type="synonym">Saccharomyces douglasii</name>
    <dbReference type="NCBI Taxonomy" id="27291"/>
    <lineage>
        <taxon>Eukaryota</taxon>
        <taxon>Fungi</taxon>
        <taxon>Dikarya</taxon>
        <taxon>Ascomycota</taxon>
        <taxon>Saccharomycotina</taxon>
        <taxon>Saccharomycetes</taxon>
        <taxon>Saccharomycetales</taxon>
        <taxon>Saccharomycetaceae</taxon>
        <taxon>Saccharomyces</taxon>
    </lineage>
</organism>
<feature type="compositionally biased region" description="Polar residues" evidence="9">
    <location>
        <begin position="121"/>
        <end position="130"/>
    </location>
</feature>
<evidence type="ECO:0000256" key="3">
    <source>
        <dbReference type="ARBA" id="ARBA00022823"/>
    </source>
</evidence>
<evidence type="ECO:0000256" key="6">
    <source>
        <dbReference type="ARBA" id="ARBA00059875"/>
    </source>
</evidence>
<evidence type="ECO:0000256" key="2">
    <source>
        <dbReference type="ARBA" id="ARBA00007317"/>
    </source>
</evidence>
<dbReference type="GeneID" id="54630800"/>
<dbReference type="InterPro" id="IPR036625">
    <property type="entry name" value="E3-bd_dom_sf"/>
</dbReference>
<reference evidence="12" key="4">
    <citation type="submission" date="2025-08" db="UniProtKB">
        <authorList>
            <consortium name="RefSeq"/>
        </authorList>
    </citation>
    <scope>IDENTIFICATION</scope>
    <source>
        <strain evidence="12">CBS432</strain>
    </source>
</reference>
<dbReference type="KEGG" id="spao:SPAR_G04060"/>
<dbReference type="SUPFAM" id="SSF51230">
    <property type="entry name" value="Single hybrid motif"/>
    <property type="match status" value="1"/>
</dbReference>
<evidence type="ECO:0000256" key="8">
    <source>
        <dbReference type="ARBA" id="ARBA00083110"/>
    </source>
</evidence>
<dbReference type="InterPro" id="IPR004167">
    <property type="entry name" value="PSBD"/>
</dbReference>
<dbReference type="InterPro" id="IPR000089">
    <property type="entry name" value="Biotin_lipoyl"/>
</dbReference>
<feature type="region of interest" description="Disordered" evidence="9">
    <location>
        <begin position="119"/>
        <end position="163"/>
    </location>
</feature>
<evidence type="ECO:0000256" key="1">
    <source>
        <dbReference type="ARBA" id="ARBA00004305"/>
    </source>
</evidence>
<dbReference type="Pfam" id="PF00364">
    <property type="entry name" value="Biotin_lipoyl"/>
    <property type="match status" value="1"/>
</dbReference>
<comment type="subunit">
    <text evidence="7">Eukaryotic pyruvate dehydrogenase (PDH) complexes are organized as a core consisting of the oligomeric dihydrolipoamide acetyl-transferase (E2), around which are arranged multiple copies of pyruvate dehydrogenase (E1), dihydrolipoamide dehydrogenase (E3) and protein X (E3BP) bound by non-covalent bonds.</text>
</comment>